<evidence type="ECO:0000313" key="5">
    <source>
        <dbReference type="Proteomes" id="UP000091956"/>
    </source>
</evidence>
<dbReference type="GeneID" id="28835020"/>
<reference evidence="5" key="2">
    <citation type="journal article" date="2018" name="Nat. Commun.">
        <title>Extreme sensitivity to ultraviolet light in the fungal pathogen causing white-nose syndrome of bats.</title>
        <authorList>
            <person name="Palmer J.M."/>
            <person name="Drees K.P."/>
            <person name="Foster J.T."/>
            <person name="Lindner D.L."/>
        </authorList>
    </citation>
    <scope>NUCLEOTIDE SEQUENCE [LARGE SCALE GENOMIC DNA]</scope>
    <source>
        <strain evidence="5">UAMH 10579</strain>
    </source>
</reference>
<dbReference type="EMBL" id="KV460209">
    <property type="protein sequence ID" value="OBU00239.2"/>
    <property type="molecule type" value="Genomic_DNA"/>
</dbReference>
<dbReference type="GO" id="GO:0008270">
    <property type="term" value="F:zinc ion binding"/>
    <property type="evidence" value="ECO:0007669"/>
    <property type="project" value="InterPro"/>
</dbReference>
<sequence>MSASSIFSAPEIGCLTATKPQETRFTGSSSGVFFVNTVKQAFASLAHGSPQAQNLPPSEETLVSIDDNNGRTTYRADGHGQYHSSGVSGLGILPPRDVAQNLTTEYFRDWHPLFPFLSGPDFLSDLGAVYDDQERDPAKMSGPQLSRFVIVQGVINIAGSQSPGVLPVACQFSDPTSLLQALAPLAFRYQTSSIQAYLVVQLYLTLNMSLRHAASIGGFLWRSLAQCGLHRCPFRYGQLEPQDQIMRQRIFWSAYVLDRYLSQAIGIPLGISDSDVDVCIPTRIELHGSAGTSQHHLNGGSSHDPNVSSTDANTAEDGIFVAKEQTKDQLPFQKEEILANFVEYGRLLGRIVETFHKSIHVRGWDNQSVLVLRSDVDRWFNNLPDALQTSRMHSNPMAPGLVAIKARFGPFFLILYQQLIILLNRPSLSVRDHSGEFQTALQSSISAACLTISAVQTEDRLLWSGYLSSVWMSALIITFACQLGLYNRNKSIRGIQTCLTILQGMAPRWPTAQHCSETLTALLKGLITSKSGNSMHPPGMSNYMPSRIISTQDTPAFKRTRLAMQDEGSDRLTNSLETQNNVADNNISYLSRQATGSESVRHVNRFAGPNGRHQNELMYDSQLMNAFNGVSRGTLPHDHGIVQNGQEYDIFSSISWEALYEQDIDQI</sequence>
<dbReference type="AlphaFoldDB" id="A0A1B8GWP7"/>
<evidence type="ECO:0000259" key="3">
    <source>
        <dbReference type="SMART" id="SM00906"/>
    </source>
</evidence>
<dbReference type="GO" id="GO:0003677">
    <property type="term" value="F:DNA binding"/>
    <property type="evidence" value="ECO:0007669"/>
    <property type="project" value="InterPro"/>
</dbReference>
<dbReference type="STRING" id="342668.A0A1B8GWP7"/>
<dbReference type="GO" id="GO:0003700">
    <property type="term" value="F:DNA-binding transcription factor activity"/>
    <property type="evidence" value="ECO:0007669"/>
    <property type="project" value="InterPro"/>
</dbReference>
<feature type="domain" description="Xylanolytic transcriptional activator regulatory" evidence="3">
    <location>
        <begin position="202"/>
        <end position="287"/>
    </location>
</feature>
<protein>
    <recommendedName>
        <fullName evidence="3">Xylanolytic transcriptional activator regulatory domain-containing protein</fullName>
    </recommendedName>
</protein>
<gene>
    <name evidence="4" type="ORF">VE01_01634</name>
</gene>
<dbReference type="Pfam" id="PF04082">
    <property type="entry name" value="Fungal_trans"/>
    <property type="match status" value="1"/>
</dbReference>
<evidence type="ECO:0000256" key="2">
    <source>
        <dbReference type="SAM" id="MobiDB-lite"/>
    </source>
</evidence>
<feature type="region of interest" description="Disordered" evidence="2">
    <location>
        <begin position="291"/>
        <end position="310"/>
    </location>
</feature>
<evidence type="ECO:0000256" key="1">
    <source>
        <dbReference type="ARBA" id="ARBA00023242"/>
    </source>
</evidence>
<reference evidence="4 5" key="1">
    <citation type="submission" date="2016-03" db="EMBL/GenBank/DDBJ databases">
        <title>Comparative genomics of Pseudogymnoascus destructans, the fungus causing white-nose syndrome of bats.</title>
        <authorList>
            <person name="Palmer J.M."/>
            <person name="Drees K.P."/>
            <person name="Foster J.T."/>
            <person name="Lindner D.L."/>
        </authorList>
    </citation>
    <scope>NUCLEOTIDE SEQUENCE [LARGE SCALE GENOMIC DNA]</scope>
    <source>
        <strain evidence="4 5">UAMH 10579</strain>
    </source>
</reference>
<organism evidence="4 5">
    <name type="scientific">Pseudogymnoascus verrucosus</name>
    <dbReference type="NCBI Taxonomy" id="342668"/>
    <lineage>
        <taxon>Eukaryota</taxon>
        <taxon>Fungi</taxon>
        <taxon>Dikarya</taxon>
        <taxon>Ascomycota</taxon>
        <taxon>Pezizomycotina</taxon>
        <taxon>Leotiomycetes</taxon>
        <taxon>Thelebolales</taxon>
        <taxon>Thelebolaceae</taxon>
        <taxon>Pseudogymnoascus</taxon>
    </lineage>
</organism>
<dbReference type="SMART" id="SM00906">
    <property type="entry name" value="Fungal_trans"/>
    <property type="match status" value="1"/>
</dbReference>
<proteinExistence type="predicted"/>
<keyword evidence="5" id="KW-1185">Reference proteome</keyword>
<dbReference type="RefSeq" id="XP_018133971.2">
    <property type="nucleotide sequence ID" value="XM_018271153.2"/>
</dbReference>
<dbReference type="Proteomes" id="UP000091956">
    <property type="component" value="Unassembled WGS sequence"/>
</dbReference>
<dbReference type="PANTHER" id="PTHR46910:SF9">
    <property type="entry name" value="MISCELLANEOUS ZN(II)2CYS6 TRANSCRIPTION FACTOR (EUROFUNG)"/>
    <property type="match status" value="1"/>
</dbReference>
<name>A0A1B8GWP7_9PEZI</name>
<evidence type="ECO:0000313" key="4">
    <source>
        <dbReference type="EMBL" id="OBU00239.2"/>
    </source>
</evidence>
<dbReference type="GO" id="GO:0006351">
    <property type="term" value="P:DNA-templated transcription"/>
    <property type="evidence" value="ECO:0007669"/>
    <property type="project" value="InterPro"/>
</dbReference>
<dbReference type="CDD" id="cd12148">
    <property type="entry name" value="fungal_TF_MHR"/>
    <property type="match status" value="1"/>
</dbReference>
<accession>A0A1B8GWP7</accession>
<dbReference type="InterPro" id="IPR050987">
    <property type="entry name" value="AtrR-like"/>
</dbReference>
<dbReference type="PANTHER" id="PTHR46910">
    <property type="entry name" value="TRANSCRIPTION FACTOR PDR1"/>
    <property type="match status" value="1"/>
</dbReference>
<dbReference type="InterPro" id="IPR007219">
    <property type="entry name" value="XnlR_reg_dom"/>
</dbReference>
<keyword evidence="1" id="KW-0539">Nucleus</keyword>